<feature type="domain" description="NAD-dependent epimerase/dehydratase" evidence="2">
    <location>
        <begin position="5"/>
        <end position="133"/>
    </location>
</feature>
<sequence length="303" mass="33291">MGKKVLITGGTGLVGSHLIPLLQQNGHEVAVLSRSKDTGKPYPVFEWDYNNNYLEEGALEGVEAIIHLAGAGVADKRWTNERKEEIYNSRTKTSFLLYNMLKERPHQVKTFISASAIGFYGMDTGSSILKETAPVGHDFLAHVTDAWETSTAKITDLNIRLLQLRIGVVLSEKGGALVEILKPPVAAPLGKGSQYMSWIHMEDLCRMFVFALENEALIGTYNAVAPRPASNKELTRAAARVFGKTFVPIPVPGLILKLMLGEMAGMVLGGNRVSCEKIMKEGFDFSFPKLEQALQNLRSKEKG</sequence>
<dbReference type="InterPro" id="IPR036291">
    <property type="entry name" value="NAD(P)-bd_dom_sf"/>
</dbReference>
<evidence type="ECO:0000313" key="5">
    <source>
        <dbReference type="Proteomes" id="UP000658258"/>
    </source>
</evidence>
<evidence type="ECO:0000259" key="2">
    <source>
        <dbReference type="Pfam" id="PF01370"/>
    </source>
</evidence>
<evidence type="ECO:0000313" key="4">
    <source>
        <dbReference type="EMBL" id="GHE54473.1"/>
    </source>
</evidence>
<dbReference type="Pfam" id="PF08338">
    <property type="entry name" value="DUF1731"/>
    <property type="match status" value="1"/>
</dbReference>
<dbReference type="Proteomes" id="UP000658258">
    <property type="component" value="Unassembled WGS sequence"/>
</dbReference>
<keyword evidence="5" id="KW-1185">Reference proteome</keyword>
<dbReference type="NCBIfam" id="TIGR01777">
    <property type="entry name" value="yfcH"/>
    <property type="match status" value="1"/>
</dbReference>
<feature type="domain" description="DUF1731" evidence="3">
    <location>
        <begin position="251"/>
        <end position="297"/>
    </location>
</feature>
<dbReference type="Pfam" id="PF01370">
    <property type="entry name" value="Epimerase"/>
    <property type="match status" value="1"/>
</dbReference>
<dbReference type="PANTHER" id="PTHR11092:SF0">
    <property type="entry name" value="EPIMERASE FAMILY PROTEIN SDR39U1"/>
    <property type="match status" value="1"/>
</dbReference>
<comment type="caution">
    <text evidence="4">The sequence shown here is derived from an EMBL/GenBank/DDBJ whole genome shotgun (WGS) entry which is preliminary data.</text>
</comment>
<dbReference type="EMBL" id="BNAG01000001">
    <property type="protein sequence ID" value="GHE54473.1"/>
    <property type="molecule type" value="Genomic_DNA"/>
</dbReference>
<protein>
    <submittedName>
        <fullName evidence="4">NAD-dependent epimerase</fullName>
    </submittedName>
</protein>
<gene>
    <name evidence="4" type="ORF">GCM10011340_06370</name>
</gene>
<dbReference type="SUPFAM" id="SSF51735">
    <property type="entry name" value="NAD(P)-binding Rossmann-fold domains"/>
    <property type="match status" value="1"/>
</dbReference>
<organism evidence="4 5">
    <name type="scientific">Roseivirga thermotolerans</name>
    <dbReference type="NCBI Taxonomy" id="1758176"/>
    <lineage>
        <taxon>Bacteria</taxon>
        <taxon>Pseudomonadati</taxon>
        <taxon>Bacteroidota</taxon>
        <taxon>Cytophagia</taxon>
        <taxon>Cytophagales</taxon>
        <taxon>Roseivirgaceae</taxon>
        <taxon>Roseivirga</taxon>
    </lineage>
</organism>
<evidence type="ECO:0000256" key="1">
    <source>
        <dbReference type="ARBA" id="ARBA00009353"/>
    </source>
</evidence>
<reference evidence="5" key="1">
    <citation type="journal article" date="2019" name="Int. J. Syst. Evol. Microbiol.">
        <title>The Global Catalogue of Microorganisms (GCM) 10K type strain sequencing project: providing services to taxonomists for standard genome sequencing and annotation.</title>
        <authorList>
            <consortium name="The Broad Institute Genomics Platform"/>
            <consortium name="The Broad Institute Genome Sequencing Center for Infectious Disease"/>
            <person name="Wu L."/>
            <person name="Ma J."/>
        </authorList>
    </citation>
    <scope>NUCLEOTIDE SEQUENCE [LARGE SCALE GENOMIC DNA]</scope>
    <source>
        <strain evidence="5">CGMCC 1.15111</strain>
    </source>
</reference>
<dbReference type="PANTHER" id="PTHR11092">
    <property type="entry name" value="SUGAR NUCLEOTIDE EPIMERASE RELATED"/>
    <property type="match status" value="1"/>
</dbReference>
<dbReference type="InterPro" id="IPR013549">
    <property type="entry name" value="DUF1731"/>
</dbReference>
<dbReference type="InterPro" id="IPR010099">
    <property type="entry name" value="SDR39U1"/>
</dbReference>
<dbReference type="Gene3D" id="3.40.50.720">
    <property type="entry name" value="NAD(P)-binding Rossmann-like Domain"/>
    <property type="match status" value="1"/>
</dbReference>
<evidence type="ECO:0000259" key="3">
    <source>
        <dbReference type="Pfam" id="PF08338"/>
    </source>
</evidence>
<dbReference type="RefSeq" id="WP_189628737.1">
    <property type="nucleotide sequence ID" value="NZ_BNAG01000001.1"/>
</dbReference>
<accession>A0ABQ3I545</accession>
<name>A0ABQ3I545_9BACT</name>
<proteinExistence type="inferred from homology"/>
<comment type="similarity">
    <text evidence="1">Belongs to the NAD(P)-dependent epimerase/dehydratase family. SDR39U1 subfamily.</text>
</comment>
<dbReference type="InterPro" id="IPR001509">
    <property type="entry name" value="Epimerase_deHydtase"/>
</dbReference>